<dbReference type="PROSITE" id="PS50222">
    <property type="entry name" value="EF_HAND_2"/>
    <property type="match status" value="2"/>
</dbReference>
<name>A0A9P8CXD4_MORAP</name>
<dbReference type="FunFam" id="1.10.238.10:FF:000178">
    <property type="entry name" value="Calmodulin-2 A"/>
    <property type="match status" value="1"/>
</dbReference>
<dbReference type="CDD" id="cd00051">
    <property type="entry name" value="EFh"/>
    <property type="match status" value="1"/>
</dbReference>
<dbReference type="Proteomes" id="UP000717515">
    <property type="component" value="Unassembled WGS sequence"/>
</dbReference>
<dbReference type="InterPro" id="IPR002048">
    <property type="entry name" value="EF_hand_dom"/>
</dbReference>
<comment type="caution">
    <text evidence="4">The sequence shown here is derived from an EMBL/GenBank/DDBJ whole genome shotgun (WGS) entry which is preliminary data.</text>
</comment>
<protein>
    <recommendedName>
        <fullName evidence="3">EF-hand domain-containing protein</fullName>
    </recommendedName>
</protein>
<dbReference type="InterPro" id="IPR018247">
    <property type="entry name" value="EF_Hand_1_Ca_BS"/>
</dbReference>
<evidence type="ECO:0000313" key="4">
    <source>
        <dbReference type="EMBL" id="KAG9322221.1"/>
    </source>
</evidence>
<dbReference type="PANTHER" id="PTHR23048:SF0">
    <property type="entry name" value="CALMODULIN LIKE 3"/>
    <property type="match status" value="1"/>
</dbReference>
<sequence length="84" mass="9696">MEKTDFTPEEVADFKESFNAFDRNNDGTINRRELHALLHTVGHKVNAVGLEDLLKEFDVDLSGTIDFDEFLGLAYRLMQHKLKK</sequence>
<feature type="domain" description="EF-hand" evidence="3">
    <location>
        <begin position="9"/>
        <end position="44"/>
    </location>
</feature>
<dbReference type="AlphaFoldDB" id="A0A9P8CXD4"/>
<dbReference type="SMART" id="SM00054">
    <property type="entry name" value="EFh"/>
    <property type="match status" value="2"/>
</dbReference>
<dbReference type="GO" id="GO:0005509">
    <property type="term" value="F:calcium ion binding"/>
    <property type="evidence" value="ECO:0007669"/>
    <property type="project" value="InterPro"/>
</dbReference>
<dbReference type="EMBL" id="JAIFTL010000158">
    <property type="protein sequence ID" value="KAG9322221.1"/>
    <property type="molecule type" value="Genomic_DNA"/>
</dbReference>
<dbReference type="InterPro" id="IPR011992">
    <property type="entry name" value="EF-hand-dom_pair"/>
</dbReference>
<evidence type="ECO:0000313" key="5">
    <source>
        <dbReference type="Proteomes" id="UP000717515"/>
    </source>
</evidence>
<feature type="domain" description="EF-hand" evidence="3">
    <location>
        <begin position="45"/>
        <end position="80"/>
    </location>
</feature>
<evidence type="ECO:0000256" key="1">
    <source>
        <dbReference type="ARBA" id="ARBA00022737"/>
    </source>
</evidence>
<dbReference type="PROSITE" id="PS00018">
    <property type="entry name" value="EF_HAND_1"/>
    <property type="match status" value="1"/>
</dbReference>
<dbReference type="SUPFAM" id="SSF47473">
    <property type="entry name" value="EF-hand"/>
    <property type="match status" value="1"/>
</dbReference>
<dbReference type="Pfam" id="PF13499">
    <property type="entry name" value="EF-hand_7"/>
    <property type="match status" value="1"/>
</dbReference>
<keyword evidence="1" id="KW-0677">Repeat</keyword>
<proteinExistence type="predicted"/>
<evidence type="ECO:0000259" key="3">
    <source>
        <dbReference type="PROSITE" id="PS50222"/>
    </source>
</evidence>
<dbReference type="Gene3D" id="1.10.238.10">
    <property type="entry name" value="EF-hand"/>
    <property type="match status" value="1"/>
</dbReference>
<accession>A0A9P8CXD4</accession>
<keyword evidence="2" id="KW-0106">Calcium</keyword>
<dbReference type="InterPro" id="IPR050230">
    <property type="entry name" value="CALM/Myosin/TropC-like"/>
</dbReference>
<organism evidence="4 5">
    <name type="scientific">Mortierella alpina</name>
    <name type="common">Oleaginous fungus</name>
    <name type="synonym">Mortierella renispora</name>
    <dbReference type="NCBI Taxonomy" id="64518"/>
    <lineage>
        <taxon>Eukaryota</taxon>
        <taxon>Fungi</taxon>
        <taxon>Fungi incertae sedis</taxon>
        <taxon>Mucoromycota</taxon>
        <taxon>Mortierellomycotina</taxon>
        <taxon>Mortierellomycetes</taxon>
        <taxon>Mortierellales</taxon>
        <taxon>Mortierellaceae</taxon>
        <taxon>Mortierella</taxon>
    </lineage>
</organism>
<dbReference type="PANTHER" id="PTHR23048">
    <property type="entry name" value="MYOSIN LIGHT CHAIN 1, 3"/>
    <property type="match status" value="1"/>
</dbReference>
<dbReference type="GO" id="GO:0016460">
    <property type="term" value="C:myosin II complex"/>
    <property type="evidence" value="ECO:0007669"/>
    <property type="project" value="TreeGrafter"/>
</dbReference>
<gene>
    <name evidence="4" type="ORF">KVV02_001961</name>
</gene>
<evidence type="ECO:0000256" key="2">
    <source>
        <dbReference type="ARBA" id="ARBA00022837"/>
    </source>
</evidence>
<reference evidence="4" key="1">
    <citation type="submission" date="2021-07" db="EMBL/GenBank/DDBJ databases">
        <title>Draft genome of Mortierella alpina, strain LL118, isolated from an aspen leaf litter sample.</title>
        <authorList>
            <person name="Yang S."/>
            <person name="Vinatzer B.A."/>
        </authorList>
    </citation>
    <scope>NUCLEOTIDE SEQUENCE</scope>
    <source>
        <strain evidence="4">LL118</strain>
    </source>
</reference>